<proteinExistence type="predicted"/>
<name>A0A8I1KB40_ENTAS</name>
<reference evidence="1" key="1">
    <citation type="submission" date="2020-12" db="EMBL/GenBank/DDBJ databases">
        <title>Molecular epidemiology of VIM- metallo-b-lactamase-producing Enterobacter cloacae complex isolated in France between 2015 and 2018.</title>
        <authorList>
            <person name="Emeraud C."/>
            <person name="Petit C."/>
            <person name="Bonnin R."/>
            <person name="Naas T."/>
            <person name="Dortet L."/>
        </authorList>
    </citation>
    <scope>NUCLEOTIDE SEQUENCE</scope>
    <source>
        <strain evidence="1">170C2</strain>
    </source>
</reference>
<dbReference type="RefSeq" id="WP_199027145.1">
    <property type="nucleotide sequence ID" value="NZ_AP028420.1"/>
</dbReference>
<dbReference type="AlphaFoldDB" id="A0A8I1KB40"/>
<gene>
    <name evidence="1" type="ORF">JGT27_02145</name>
</gene>
<evidence type="ECO:0000313" key="1">
    <source>
        <dbReference type="EMBL" id="MBJ6594493.1"/>
    </source>
</evidence>
<comment type="caution">
    <text evidence="1">The sequence shown here is derived from an EMBL/GenBank/DDBJ whole genome shotgun (WGS) entry which is preliminary data.</text>
</comment>
<dbReference type="Proteomes" id="UP000641429">
    <property type="component" value="Unassembled WGS sequence"/>
</dbReference>
<sequence>MNELQKEGLELRTRAKKLALAALEIHPDGRINGKGVKQAEVFRLCGLDWGNYPKAASTQQQYWAVALLRELELEGSVEQVGEKGPWRLR</sequence>
<organism evidence="1 2">
    <name type="scientific">Enterobacter asburiae</name>
    <dbReference type="NCBI Taxonomy" id="61645"/>
    <lineage>
        <taxon>Bacteria</taxon>
        <taxon>Pseudomonadati</taxon>
        <taxon>Pseudomonadota</taxon>
        <taxon>Gammaproteobacteria</taxon>
        <taxon>Enterobacterales</taxon>
        <taxon>Enterobacteriaceae</taxon>
        <taxon>Enterobacter</taxon>
        <taxon>Enterobacter cloacae complex</taxon>
    </lineage>
</organism>
<dbReference type="EMBL" id="JAELXN010000007">
    <property type="protein sequence ID" value="MBJ6594493.1"/>
    <property type="molecule type" value="Genomic_DNA"/>
</dbReference>
<protein>
    <submittedName>
        <fullName evidence="1">Uncharacterized protein</fullName>
    </submittedName>
</protein>
<evidence type="ECO:0000313" key="2">
    <source>
        <dbReference type="Proteomes" id="UP000641429"/>
    </source>
</evidence>
<accession>A0A8I1KB40</accession>